<dbReference type="AlphaFoldDB" id="A0A285PCN7"/>
<dbReference type="RefSeq" id="WP_097153827.1">
    <property type="nucleotide sequence ID" value="NZ_OBEL01000002.1"/>
</dbReference>
<accession>A0A285PCN7</accession>
<evidence type="ECO:0000313" key="2">
    <source>
        <dbReference type="Proteomes" id="UP000219439"/>
    </source>
</evidence>
<gene>
    <name evidence="1" type="ORF">SAMN06265368_2568</name>
</gene>
<dbReference type="Proteomes" id="UP000219439">
    <property type="component" value="Unassembled WGS sequence"/>
</dbReference>
<dbReference type="OrthoDB" id="7860821at2"/>
<proteinExistence type="predicted"/>
<sequence length="102" mass="11541">MYDLTRFPTIIVSGKPLTQGMNTAGESLGMGASGGMASIGRMMSAQTEITNHTLESLIQFLHMRTSTTRNAYDRSKRWWGRFYNRMSSEHPIYVQMSGHHLI</sequence>
<organism evidence="1 2">
    <name type="scientific">Cohaesibacter gelatinilyticus</name>
    <dbReference type="NCBI Taxonomy" id="372072"/>
    <lineage>
        <taxon>Bacteria</taxon>
        <taxon>Pseudomonadati</taxon>
        <taxon>Pseudomonadota</taxon>
        <taxon>Alphaproteobacteria</taxon>
        <taxon>Hyphomicrobiales</taxon>
        <taxon>Cohaesibacteraceae</taxon>
    </lineage>
</organism>
<evidence type="ECO:0000313" key="1">
    <source>
        <dbReference type="EMBL" id="SNZ19479.1"/>
    </source>
</evidence>
<protein>
    <submittedName>
        <fullName evidence="1">Uncharacterized protein</fullName>
    </submittedName>
</protein>
<name>A0A285PCN7_9HYPH</name>
<reference evidence="1 2" key="1">
    <citation type="submission" date="2017-09" db="EMBL/GenBank/DDBJ databases">
        <authorList>
            <person name="Ehlers B."/>
            <person name="Leendertz F.H."/>
        </authorList>
    </citation>
    <scope>NUCLEOTIDE SEQUENCE [LARGE SCALE GENOMIC DNA]</scope>
    <source>
        <strain evidence="1 2">DSM 18289</strain>
    </source>
</reference>
<keyword evidence="2" id="KW-1185">Reference proteome</keyword>
<dbReference type="EMBL" id="OBEL01000002">
    <property type="protein sequence ID" value="SNZ19479.1"/>
    <property type="molecule type" value="Genomic_DNA"/>
</dbReference>